<protein>
    <submittedName>
        <fullName evidence="2">Uncharacterized protein</fullName>
    </submittedName>
</protein>
<evidence type="ECO:0000256" key="1">
    <source>
        <dbReference type="SAM" id="MobiDB-lite"/>
    </source>
</evidence>
<reference evidence="3" key="1">
    <citation type="journal article" date="2019" name="Int. J. Syst. Evol. Microbiol.">
        <title>The Global Catalogue of Microorganisms (GCM) 10K type strain sequencing project: providing services to taxonomists for standard genome sequencing and annotation.</title>
        <authorList>
            <consortium name="The Broad Institute Genomics Platform"/>
            <consortium name="The Broad Institute Genome Sequencing Center for Infectious Disease"/>
            <person name="Wu L."/>
            <person name="Ma J."/>
        </authorList>
    </citation>
    <scope>NUCLEOTIDE SEQUENCE [LARGE SCALE GENOMIC DNA]</scope>
    <source>
        <strain evidence="3">JCM 16916</strain>
    </source>
</reference>
<feature type="region of interest" description="Disordered" evidence="1">
    <location>
        <begin position="14"/>
        <end position="58"/>
    </location>
</feature>
<keyword evidence="3" id="KW-1185">Reference proteome</keyword>
<name>A0ABP7MK30_9GAMM</name>
<organism evidence="2 3">
    <name type="scientific">Luteimonas lutimaris</name>
    <dbReference type="NCBI Taxonomy" id="698645"/>
    <lineage>
        <taxon>Bacteria</taxon>
        <taxon>Pseudomonadati</taxon>
        <taxon>Pseudomonadota</taxon>
        <taxon>Gammaproteobacteria</taxon>
        <taxon>Lysobacterales</taxon>
        <taxon>Lysobacteraceae</taxon>
        <taxon>Luteimonas</taxon>
    </lineage>
</organism>
<dbReference type="EMBL" id="BAAAZU010000009">
    <property type="protein sequence ID" value="GAA3924938.1"/>
    <property type="molecule type" value="Genomic_DNA"/>
</dbReference>
<evidence type="ECO:0000313" key="3">
    <source>
        <dbReference type="Proteomes" id="UP001501727"/>
    </source>
</evidence>
<comment type="caution">
    <text evidence="2">The sequence shown here is derived from an EMBL/GenBank/DDBJ whole genome shotgun (WGS) entry which is preliminary data.</text>
</comment>
<evidence type="ECO:0000313" key="2">
    <source>
        <dbReference type="EMBL" id="GAA3924938.1"/>
    </source>
</evidence>
<proteinExistence type="predicted"/>
<dbReference type="Proteomes" id="UP001501727">
    <property type="component" value="Unassembled WGS sequence"/>
</dbReference>
<sequence length="855" mass="88087">MNFRVDAQASDLATRYGEVGQQDATAPQGDDQDATTVARDARPEHFEPAPRETLDGDGALARQQLTGRIRADARDLRLATYTPLAQPRADLAPMRTAAPMLWSDYSVFVTHAAAQRQGVLDPAQSQLHGQIASVLMQSAPANGVLSLTPSGLGALASLGGNQASTLPHPLLAGAARYVNTSSDAIQQAQRLAQSLDTLQVMAQPAPPRLTVQEMKDQLWMALKIPDKAFKKMGEGEIRAKYDELMAAMAGPAGTHKTKVGKYKVEFSVDGNGNVTHCKVKKKGFFGSLFSGIGSFFGKFGKAILGVCSFIPIPWIAIPARIISGVIAVVEGVKNKNILQAVVGVAGAVAGGAGALAGKAVSGVAAGVAKVAGVVNKAAQGVQAGVQAVKSGNVMGIVSAAASAVGAVANVVGGAADAVANTANAVKDWSNRVLVGEQVYVSIKNGEFVSAASKAAGLVADVAGDIPGGGQVAQVAGQVQAYAGHVDDAVEVVDNLRHGDIAAALNGGARLYTTLDTAFGAGSAEGRESEVARYLRYGATAVEVGTHVAHGEYEAAFEQASGLAGTVVSQEFDASRLDPGAWPSTVQQWLDHGAKVAGLVGDVRAGRLDQMFATAPGVLNDIAWDFANSGLVRAPDAGDTRDDWAIGRQIEAWSRRGENAWEIVGQVRDGDYAGAAQGAVTLGADIAGDADAHWTDVARHVIDYAGQGVQVGRDVAAGRIAAALDGTAVLAAQVASELAPPDSKGARVLQDINVWSGRGADAWRISRQVAAGDYEGASLAGLELGIDIGGGQGAGWGEDVRLHGTRLIEGGFDLGEALGERDVLRIIESAGELGDALRDALRRLHDGNDAELPRAA</sequence>
<feature type="compositionally biased region" description="Basic and acidic residues" evidence="1">
    <location>
        <begin position="39"/>
        <end position="54"/>
    </location>
</feature>
<gene>
    <name evidence="2" type="ORF">GCM10022229_18550</name>
</gene>
<dbReference type="RefSeq" id="WP_344759707.1">
    <property type="nucleotide sequence ID" value="NZ_BAAAZU010000009.1"/>
</dbReference>
<accession>A0ABP7MK30</accession>